<dbReference type="GO" id="GO:0000271">
    <property type="term" value="P:polysaccharide biosynthetic process"/>
    <property type="evidence" value="ECO:0007669"/>
    <property type="project" value="TreeGrafter"/>
</dbReference>
<dbReference type="GO" id="GO:0008483">
    <property type="term" value="F:transaminase activity"/>
    <property type="evidence" value="ECO:0007669"/>
    <property type="project" value="TreeGrafter"/>
</dbReference>
<evidence type="ECO:0000313" key="1">
    <source>
        <dbReference type="EMBL" id="GAG90124.1"/>
    </source>
</evidence>
<gene>
    <name evidence="1" type="ORF">S01H4_49961</name>
</gene>
<organism evidence="1">
    <name type="scientific">marine sediment metagenome</name>
    <dbReference type="NCBI Taxonomy" id="412755"/>
    <lineage>
        <taxon>unclassified sequences</taxon>
        <taxon>metagenomes</taxon>
        <taxon>ecological metagenomes</taxon>
    </lineage>
</organism>
<protein>
    <recommendedName>
        <fullName evidence="2">Transcriptional regulator</fullName>
    </recommendedName>
</protein>
<dbReference type="InterPro" id="IPR015424">
    <property type="entry name" value="PyrdxlP-dep_Trfase"/>
</dbReference>
<dbReference type="PANTHER" id="PTHR30244:SF42">
    <property type="entry name" value="UDP-2-ACETAMIDO-2-DEOXY-3-OXO-D-GLUCURONATE AMINOTRANSFERASE"/>
    <property type="match status" value="1"/>
</dbReference>
<dbReference type="SUPFAM" id="SSF53383">
    <property type="entry name" value="PLP-dependent transferases"/>
    <property type="match status" value="1"/>
</dbReference>
<dbReference type="EMBL" id="BART01028312">
    <property type="protein sequence ID" value="GAG90124.1"/>
    <property type="molecule type" value="Genomic_DNA"/>
</dbReference>
<comment type="caution">
    <text evidence="1">The sequence shown here is derived from an EMBL/GenBank/DDBJ whole genome shotgun (WGS) entry which is preliminary data.</text>
</comment>
<feature type="non-terminal residue" evidence="1">
    <location>
        <position position="1"/>
    </location>
</feature>
<dbReference type="PANTHER" id="PTHR30244">
    <property type="entry name" value="TRANSAMINASE"/>
    <property type="match status" value="1"/>
</dbReference>
<reference evidence="1" key="1">
    <citation type="journal article" date="2014" name="Front. Microbiol.">
        <title>High frequency of phylogenetically diverse reductive dehalogenase-homologous genes in deep subseafloor sedimentary metagenomes.</title>
        <authorList>
            <person name="Kawai M."/>
            <person name="Futagami T."/>
            <person name="Toyoda A."/>
            <person name="Takaki Y."/>
            <person name="Nishi S."/>
            <person name="Hori S."/>
            <person name="Arai W."/>
            <person name="Tsubouchi T."/>
            <person name="Morono Y."/>
            <person name="Uchiyama I."/>
            <person name="Ito T."/>
            <person name="Fujiyama A."/>
            <person name="Inagaki F."/>
            <person name="Takami H."/>
        </authorList>
    </citation>
    <scope>NUCLEOTIDE SEQUENCE</scope>
    <source>
        <strain evidence="1">Expedition CK06-06</strain>
    </source>
</reference>
<dbReference type="Pfam" id="PF01041">
    <property type="entry name" value="DegT_DnrJ_EryC1"/>
    <property type="match status" value="1"/>
</dbReference>
<evidence type="ECO:0008006" key="2">
    <source>
        <dbReference type="Google" id="ProtNLM"/>
    </source>
</evidence>
<name>X1B2Y6_9ZZZZ</name>
<dbReference type="InterPro" id="IPR015422">
    <property type="entry name" value="PyrdxlP-dep_Trfase_small"/>
</dbReference>
<sequence length="100" mass="12037">PYRNKLSTHIFHQYTVLTDRELRDPLKNYLAQNDIPSMIYYPVPLHRQKAFGSYGYDNKKFLVTESLCQRVISLPMHTELEIEQLEYIVNHVIKFFINYK</sequence>
<dbReference type="InterPro" id="IPR000653">
    <property type="entry name" value="DegT/StrS_aminotransferase"/>
</dbReference>
<dbReference type="Gene3D" id="3.90.1150.10">
    <property type="entry name" value="Aspartate Aminotransferase, domain 1"/>
    <property type="match status" value="1"/>
</dbReference>
<accession>X1B2Y6</accession>
<dbReference type="AlphaFoldDB" id="X1B2Y6"/>
<proteinExistence type="predicted"/>
<dbReference type="GO" id="GO:0030170">
    <property type="term" value="F:pyridoxal phosphate binding"/>
    <property type="evidence" value="ECO:0007669"/>
    <property type="project" value="TreeGrafter"/>
</dbReference>